<dbReference type="STRING" id="5217.A0A4Q1BRQ4"/>
<comment type="similarity">
    <text evidence="1">Belongs to the actin family.</text>
</comment>
<dbReference type="Gene3D" id="3.90.640.10">
    <property type="entry name" value="Actin, Chain A, domain 4"/>
    <property type="match status" value="1"/>
</dbReference>
<dbReference type="InterPro" id="IPR043129">
    <property type="entry name" value="ATPase_NBD"/>
</dbReference>
<protein>
    <submittedName>
        <fullName evidence="3">Uncharacterized protein</fullName>
    </submittedName>
</protein>
<evidence type="ECO:0000313" key="3">
    <source>
        <dbReference type="EMBL" id="RXK40582.1"/>
    </source>
</evidence>
<evidence type="ECO:0000256" key="2">
    <source>
        <dbReference type="SAM" id="MobiDB-lite"/>
    </source>
</evidence>
<proteinExistence type="inferred from homology"/>
<dbReference type="CDD" id="cd10206">
    <property type="entry name" value="ASKHA_NBD_Arp8-like"/>
    <property type="match status" value="1"/>
</dbReference>
<reference evidence="3 4" key="1">
    <citation type="submission" date="2016-06" db="EMBL/GenBank/DDBJ databases">
        <title>Evolution of pathogenesis and genome organization in the Tremellales.</title>
        <authorList>
            <person name="Cuomo C."/>
            <person name="Litvintseva A."/>
            <person name="Heitman J."/>
            <person name="Chen Y."/>
            <person name="Sun S."/>
            <person name="Springer D."/>
            <person name="Dromer F."/>
            <person name="Young S."/>
            <person name="Zeng Q."/>
            <person name="Chapman S."/>
            <person name="Gujja S."/>
            <person name="Saif S."/>
            <person name="Birren B."/>
        </authorList>
    </citation>
    <scope>NUCLEOTIDE SEQUENCE [LARGE SCALE GENOMIC DNA]</scope>
    <source>
        <strain evidence="3 4">ATCC 28783</strain>
    </source>
</reference>
<dbReference type="SUPFAM" id="SSF53067">
    <property type="entry name" value="Actin-like ATPase domain"/>
    <property type="match status" value="2"/>
</dbReference>
<evidence type="ECO:0000256" key="1">
    <source>
        <dbReference type="RuleBase" id="RU000487"/>
    </source>
</evidence>
<dbReference type="InterPro" id="IPR004000">
    <property type="entry name" value="Actin"/>
</dbReference>
<dbReference type="PANTHER" id="PTHR11937">
    <property type="entry name" value="ACTIN"/>
    <property type="match status" value="1"/>
</dbReference>
<dbReference type="EMBL" id="SDIL01000016">
    <property type="protein sequence ID" value="RXK40582.1"/>
    <property type="molecule type" value="Genomic_DNA"/>
</dbReference>
<organism evidence="3 4">
    <name type="scientific">Tremella mesenterica</name>
    <name type="common">Jelly fungus</name>
    <dbReference type="NCBI Taxonomy" id="5217"/>
    <lineage>
        <taxon>Eukaryota</taxon>
        <taxon>Fungi</taxon>
        <taxon>Dikarya</taxon>
        <taxon>Basidiomycota</taxon>
        <taxon>Agaricomycotina</taxon>
        <taxon>Tremellomycetes</taxon>
        <taxon>Tremellales</taxon>
        <taxon>Tremellaceae</taxon>
        <taxon>Tremella</taxon>
    </lineage>
</organism>
<feature type="region of interest" description="Disordered" evidence="2">
    <location>
        <begin position="160"/>
        <end position="221"/>
    </location>
</feature>
<feature type="region of interest" description="Disordered" evidence="2">
    <location>
        <begin position="1"/>
        <end position="23"/>
    </location>
</feature>
<dbReference type="AlphaFoldDB" id="A0A4Q1BRQ4"/>
<dbReference type="OrthoDB" id="5572108at2759"/>
<dbReference type="Pfam" id="PF00022">
    <property type="entry name" value="Actin"/>
    <property type="match status" value="2"/>
</dbReference>
<comment type="caution">
    <text evidence="3">The sequence shown here is derived from an EMBL/GenBank/DDBJ whole genome shotgun (WGS) entry which is preliminary data.</text>
</comment>
<keyword evidence="4" id="KW-1185">Reference proteome</keyword>
<accession>A0A4Q1BRQ4</accession>
<sequence>MESTPPSPTMPPEEVLPSKPDSASEAIAAVLDELPFPDSTPAAVPAQPPMNRRQYNKKQKHADRLIAYTSAFVPGMYNVKNPAGEYVQREINLDVARQVSQARKRRKKAEEEEEKQRLQAEGQPLAEVNPLSNILIIHPGSKNLRIGRASDFYPKEVPNCIARPKNQLESRTSPSPEPTAKRSAETPDQRETKRQRNGHARKTNGDDEAAEDPVNESDNEMDKKIGYLREYLRGHLVANRLATDWREGNRVVTYNQKVKPEPVPEHNDPYRIDWTEVGEKGYFVGEEALQLPPDSGFDVKYPILHRGLNTEDWSSPRHLLDDMVLILQEALRTELNIFPRDYQARHTLDFSVVLIVPDHGDRTYPQEMSRLLMGEMGFREIAIHQEAYCAIFSAGMSSACVVDIGATSTSVTCVDEGQVSSETSRIMLDYGGDDVTKALTTILQRSAFPFKDLDLSRRQDWKMMDNLKIKICTLEEHLVASTLWDFYVLHPKNLTQKYVFRTYDENILAPLCFFDTRMIEFSDDSQKPPSKLSNVDDLLYTLLPGSECSYDQPTTAMKSCVSHLIPIITLPPPISPLLISETPPRPIPAIEDTTNEVLTEELQINSDLPSVPPISDIAKLDKAEGSLTSTPVPEPPPLQQATELDFSAVPSKLIISEASHTPLDGAIAASILAVGTDSKIRTASSSILLIGGGSAMKGLHPFIQERLPGLLRAKGQPIDTVSTVPPPRNLNPRFVSWKGASVMCNLESLNDMWIGRDEWDAIGERALRDRCPFL</sequence>
<evidence type="ECO:0000313" key="4">
    <source>
        <dbReference type="Proteomes" id="UP000289152"/>
    </source>
</evidence>
<dbReference type="Proteomes" id="UP000289152">
    <property type="component" value="Unassembled WGS sequence"/>
</dbReference>
<feature type="region of interest" description="Disordered" evidence="2">
    <location>
        <begin position="104"/>
        <end position="124"/>
    </location>
</feature>
<feature type="compositionally biased region" description="Acidic residues" evidence="2">
    <location>
        <begin position="206"/>
        <end position="219"/>
    </location>
</feature>
<feature type="compositionally biased region" description="Basic and acidic residues" evidence="2">
    <location>
        <begin position="108"/>
        <end position="118"/>
    </location>
</feature>
<dbReference type="InParanoid" id="A0A4Q1BRQ4"/>
<dbReference type="Gene3D" id="3.30.420.40">
    <property type="match status" value="3"/>
</dbReference>
<name>A0A4Q1BRQ4_TREME</name>
<dbReference type="VEuPathDB" id="FungiDB:TREMEDRAFT_62486"/>
<feature type="region of interest" description="Disordered" evidence="2">
    <location>
        <begin position="35"/>
        <end position="60"/>
    </location>
</feature>
<feature type="compositionally biased region" description="Basic and acidic residues" evidence="2">
    <location>
        <begin position="179"/>
        <end position="194"/>
    </location>
</feature>
<dbReference type="SMART" id="SM00268">
    <property type="entry name" value="ACTIN"/>
    <property type="match status" value="1"/>
</dbReference>
<dbReference type="FunFam" id="3.30.420.40:FF:000286">
    <property type="entry name" value="Actin-related protein 8"/>
    <property type="match status" value="1"/>
</dbReference>
<dbReference type="FunCoup" id="A0A4Q1BRQ4">
    <property type="interactions" value="547"/>
</dbReference>
<gene>
    <name evidence="3" type="ORF">M231_02037</name>
</gene>
<feature type="compositionally biased region" description="Pro residues" evidence="2">
    <location>
        <begin position="1"/>
        <end position="11"/>
    </location>
</feature>